<gene>
    <name evidence="2" type="ORF">N7G274_006888</name>
</gene>
<sequence length="296" mass="31882">MLLISILGMLYLLTDPVFTTSQHNVDGQTLQAPTKNLAGVNTFPNGLSPSNRSLIPLNGLTIGASEVRCHARYGLTPNIDDCWNAIHYVQRSEIEVTFAERDTSPGPRIFRLPFRLMGDKAQCYFQPVLEVGERTGSASFNEIRTAAAALISQCGIGAGQGGIASHIGGDDHLALVLGTYQPNIKCSGTLTSWASCRDILSGMPAMPGHVTLGPSTDPPFQVTLPKTLSSDDNKCHMKIWTSDGFGDSTTWYKIWEVVTAVYSVCARHAQGGSFSRFGDIGRLSITLSDSLTVEEA</sequence>
<keyword evidence="3" id="KW-1185">Reference proteome</keyword>
<accession>A0ABR4A3K5</accession>
<name>A0ABR4A3K5_9LECA</name>
<evidence type="ECO:0000256" key="1">
    <source>
        <dbReference type="SAM" id="SignalP"/>
    </source>
</evidence>
<feature type="signal peptide" evidence="1">
    <location>
        <begin position="1"/>
        <end position="19"/>
    </location>
</feature>
<reference evidence="2 3" key="1">
    <citation type="submission" date="2024-09" db="EMBL/GenBank/DDBJ databases">
        <title>Rethinking Asexuality: The Enigmatic Case of Functional Sexual Genes in Lepraria (Stereocaulaceae).</title>
        <authorList>
            <person name="Doellman M."/>
            <person name="Sun Y."/>
            <person name="Barcenas-Pena A."/>
            <person name="Lumbsch H.T."/>
            <person name="Grewe F."/>
        </authorList>
    </citation>
    <scope>NUCLEOTIDE SEQUENCE [LARGE SCALE GENOMIC DNA]</scope>
    <source>
        <strain evidence="2 3">Mercado 3170</strain>
    </source>
</reference>
<protein>
    <submittedName>
        <fullName evidence="2">Uncharacterized protein</fullName>
    </submittedName>
</protein>
<keyword evidence="1" id="KW-0732">Signal</keyword>
<dbReference type="EMBL" id="JBEFKJ010000021">
    <property type="protein sequence ID" value="KAL2040445.1"/>
    <property type="molecule type" value="Genomic_DNA"/>
</dbReference>
<organism evidence="2 3">
    <name type="scientific">Stereocaulon virgatum</name>
    <dbReference type="NCBI Taxonomy" id="373712"/>
    <lineage>
        <taxon>Eukaryota</taxon>
        <taxon>Fungi</taxon>
        <taxon>Dikarya</taxon>
        <taxon>Ascomycota</taxon>
        <taxon>Pezizomycotina</taxon>
        <taxon>Lecanoromycetes</taxon>
        <taxon>OSLEUM clade</taxon>
        <taxon>Lecanoromycetidae</taxon>
        <taxon>Lecanorales</taxon>
        <taxon>Lecanorineae</taxon>
        <taxon>Stereocaulaceae</taxon>
        <taxon>Stereocaulon</taxon>
    </lineage>
</organism>
<comment type="caution">
    <text evidence="2">The sequence shown here is derived from an EMBL/GenBank/DDBJ whole genome shotgun (WGS) entry which is preliminary data.</text>
</comment>
<evidence type="ECO:0000313" key="3">
    <source>
        <dbReference type="Proteomes" id="UP001590950"/>
    </source>
</evidence>
<proteinExistence type="predicted"/>
<feature type="chain" id="PRO_5045951073" evidence="1">
    <location>
        <begin position="20"/>
        <end position="296"/>
    </location>
</feature>
<evidence type="ECO:0000313" key="2">
    <source>
        <dbReference type="EMBL" id="KAL2040445.1"/>
    </source>
</evidence>
<dbReference type="Proteomes" id="UP001590950">
    <property type="component" value="Unassembled WGS sequence"/>
</dbReference>